<name>A0ABY6HXS8_9ARCH</name>
<sequence length="2327" mass="254217">MFKGSGKASRIMSKKGKAVLNVVKFGAIVAVILVGYSFSSVISERIFNRSPNRLDRSTQGEDLTAISPTDLIREELTLDFSSIMENLLDSSLLDSMTDEEKTQFFEDLFGDGIEEFMDDEDLTPDEFLQQYGDDLQDLMESIGGQEFSADALDQFPPELALILLAKDVFYAYESNPSSNSWDDPEDTLFKTGAYDEYNLDSFSWKISDLLDNRADILDIDEVNDYKWKIKYPITTLESTTPAMPTISPSPRIQLDSWESTPIIPSNDPAPMKMQSNMGSAYMELEYSLTDLNKQTNITYDLLYNGGDYHSPSYYDNDISMSQYVGTSITVAACSTSPKQGETSITWTDYRNTHPNFDQVVSDLASYAEFTAASNIYEKMEAIVNFVGANFVYDPASGFRPDENEDPLEWFCEGKQSAMSFEFTYLTVSLARLNNIAAKYVSGYKYNPLFEFQYGGAYSDPSEGGDVAYPYRVGNLYSWVEAFIPTSTTTGDWVSFDNRFDAEPIIPTPDGVRLNLDFGGAATSDLAGVPRFISDFPLVGNVIPVELTYTMQGSAIQNQKITVSDTTYGEVIGDFYTGQGGIGTYEIELENLVPGTHVLNFTTTYLGLSFGNVSVINVLDDVEVYSTLSDEYIVAPSNQDQNIDIDGYVWDPVLGKPIKSAQVSFTGLMQPTESQPTEEVFNLSPNITTTVENGNDYNFTLAALIPGFPVEDYGREYKIVTNFDGKFDLSAEILQYALPYQLIFADIFGGGEQICTFDPNANLSLTVNNTVEIYDDEYHRYTFYINNSYSVNNTVGTYPTGPTIGERDGSFSLYINATTVLGTGGEPGQTINIYDETESDRLVTSFITDGTGFGEISHDIAAEAVINPEFWTAGPHLLRIEWDERALTCYSKIWIMVQAPIFINQTTEYFVDGQGGISNNRYLIDSGSPADADDLILQGTIQDNITGEFIHGAQIYYQLFDKSWNLLPSTSLTTGNTEEIVGAAEDFYSESFYFSGLLDTNLAPIRTNINFSGEWAGLGDNWNILWNSLWGSYFGGFNLNNDTSDGIILLADPTDYGISGFVNSTNFNDYDDGQVNKYSTVVILGDTLNISSRILTDGIPLPDAVVTLTDNSTFPLQTLTTGSDGWANFSLLIFNNSIDPGDHEFTLTITFTNGSFTYVNTSILVVEFNPLIGFNFAELLNGADFTSYPGQIYPQVVSIGDNINFTGNVTYTKNSIIQQIANANISIYDNGVLLYSIISDGTGVYNKQIIFNNTFTEGTHIFNLSVEYNGGSFIFYDSALMNVTFDPALNYGTNFLVEGINIESLSANNYPVIQLLGDYLDLSTYFFYNDPSSPLSGASITITDSVAGVIDTGSTDASGYYNFSVFYDSSVAIDLHTYTISLSFSNVSFSIANISMVIVDYQPANGYVFIPRINEVPFDSWNRYDPLNIQGPQDILKVSCALYYNYSGTLVGVSGVSVSLTQAGANGTTIIPGATDGNGYFNFSLQFLKPDAANGSYSFEFDISITNGTYSTSFNNLSYVEYDESLLHLFLVYFNDVPLADIGGTYGDIQHAGDVVNISVQFLYDEGSGLVGQDGVTVTFNIPTNGSFIPQNYITDSNGWVNFSVLFDGSFAVASHNFKLSMDNSSAEYAYQIVEEGICTFVLNPEDDYTFAPLIEANPFANYAPLYNFDAVQAIGDTVTISGTLVNSSTNIQGATVTLSNSSGPMFSTNTDLSGAFSFTVEFNNSMAIGLQTFTVAITYIDYYGFTIDFSSNIRIDFDPELGYTLVGKVEGSAIADGNPYVTPQEVSDQLTITAEYHFFGSGVANVLVTLSNSSGPMYTSLTNGAGVATFTIEFNNTINPGIQTYTLSLTILNGTCSVSNTTSFTINYDPLLSYDLVARIDGAPYSNPVPSKNINDTVIFSYQLMFDIGVPTGVNTATVRLYVDGGLFGTNNTGVGGIYTIPYTFVDTTTTGTQTFRLELSFTNGTIIIDDFEANTIYFDPLGGMTYSPLVDGGNDFSTTITKTTGQSVIFTYQIQNNGVAVSGVTVSLDGGPSGSTLTADTNGAGIATFTIAFTTAINPGPYYFTISFSHTFGIHPAVGTTESVWVVYEDALTITYTNPGTIEFTTANDASGFSLNGLMEASSNRPLVNGGLLIVTINNPSATDVTDQFTIIGLDSYNPLDGSFSISVDQLVSATLDVGNYSLIISYSGDLTTGPGGYSYSSNPSSSAFVFGVFDNPVISSSWTHNLDLPYFLPNVAGTWSQINITGELNYSNSSNVNIDGLAIEISIYSNNGLVETITVYTDVFGNFELLDYGVTENYLYYTIDFAGSTDDFLYPVEETTNFTFV</sequence>
<dbReference type="InterPro" id="IPR008969">
    <property type="entry name" value="CarboxyPept-like_regulatory"/>
</dbReference>
<evidence type="ECO:0000313" key="4">
    <source>
        <dbReference type="Proteomes" id="UP001208689"/>
    </source>
</evidence>
<dbReference type="InterPro" id="IPR038765">
    <property type="entry name" value="Papain-like_cys_pep_sf"/>
</dbReference>
<proteinExistence type="predicted"/>
<dbReference type="Pfam" id="PF01841">
    <property type="entry name" value="Transglut_core"/>
    <property type="match status" value="1"/>
</dbReference>
<dbReference type="InterPro" id="IPR002931">
    <property type="entry name" value="Transglutaminase-like"/>
</dbReference>
<dbReference type="Gene3D" id="3.10.620.30">
    <property type="match status" value="1"/>
</dbReference>
<evidence type="ECO:0000313" key="3">
    <source>
        <dbReference type="EMBL" id="UYP48171.1"/>
    </source>
</evidence>
<accession>A0ABY6HXS8</accession>
<feature type="transmembrane region" description="Helical" evidence="1">
    <location>
        <begin position="21"/>
        <end position="42"/>
    </location>
</feature>
<keyword evidence="1" id="KW-1133">Transmembrane helix</keyword>
<dbReference type="EMBL" id="CP104013">
    <property type="protein sequence ID" value="UYP48171.1"/>
    <property type="molecule type" value="Genomic_DNA"/>
</dbReference>
<reference evidence="3" key="1">
    <citation type="submission" date="2022-09" db="EMBL/GenBank/DDBJ databases">
        <title>Actin cytoskeleton and complex cell architecture in an #Asgard archaeon.</title>
        <authorList>
            <person name="Ponce Toledo R.I."/>
            <person name="Schleper C."/>
            <person name="Rodrigues Oliveira T."/>
            <person name="Wollweber F."/>
            <person name="Xu J."/>
            <person name="Rittmann S."/>
            <person name="Klingl A."/>
            <person name="Pilhofer M."/>
        </authorList>
    </citation>
    <scope>NUCLEOTIDE SEQUENCE</scope>
    <source>
        <strain evidence="3">B-35</strain>
    </source>
</reference>
<keyword evidence="1" id="KW-0472">Membrane</keyword>
<dbReference type="SUPFAM" id="SSF49464">
    <property type="entry name" value="Carboxypeptidase regulatory domain-like"/>
    <property type="match status" value="1"/>
</dbReference>
<gene>
    <name evidence="3" type="ORF">NEF87_004456</name>
</gene>
<dbReference type="SUPFAM" id="SSF54001">
    <property type="entry name" value="Cysteine proteinases"/>
    <property type="match status" value="1"/>
</dbReference>
<keyword evidence="4" id="KW-1185">Reference proteome</keyword>
<evidence type="ECO:0000259" key="2">
    <source>
        <dbReference type="Pfam" id="PF01841"/>
    </source>
</evidence>
<protein>
    <recommendedName>
        <fullName evidence="2">Transglutaminase-like domain-containing protein</fullName>
    </recommendedName>
</protein>
<dbReference type="Proteomes" id="UP001208689">
    <property type="component" value="Chromosome"/>
</dbReference>
<feature type="domain" description="Transglutaminase-like" evidence="2">
    <location>
        <begin position="371"/>
        <end position="496"/>
    </location>
</feature>
<evidence type="ECO:0000256" key="1">
    <source>
        <dbReference type="SAM" id="Phobius"/>
    </source>
</evidence>
<keyword evidence="1" id="KW-0812">Transmembrane</keyword>
<organism evidence="3 4">
    <name type="scientific">Candidatus Lokiarchaeum ossiferum</name>
    <dbReference type="NCBI Taxonomy" id="2951803"/>
    <lineage>
        <taxon>Archaea</taxon>
        <taxon>Promethearchaeati</taxon>
        <taxon>Promethearchaeota</taxon>
        <taxon>Promethearchaeia</taxon>
        <taxon>Promethearchaeales</taxon>
        <taxon>Promethearchaeaceae</taxon>
        <taxon>Candidatus Lokiarchaeum</taxon>
    </lineage>
</organism>